<evidence type="ECO:0000313" key="5">
    <source>
        <dbReference type="EMBL" id="MCL6293996.1"/>
    </source>
</evidence>
<proteinExistence type="inferred from homology"/>
<keyword evidence="4" id="KW-0865">Zymogen</keyword>
<comment type="similarity">
    <text evidence="1">Belongs to the gamma-glutamyltransferase family.</text>
</comment>
<dbReference type="EC" id="2.3.2.2" evidence="5"/>
<dbReference type="PANTHER" id="PTHR43199">
    <property type="entry name" value="GLUTATHIONE HYDROLASE"/>
    <property type="match status" value="1"/>
</dbReference>
<name>A0ABT0QAI7_9FLAO</name>
<reference evidence="5" key="1">
    <citation type="submission" date="2022-05" db="EMBL/GenBank/DDBJ databases">
        <authorList>
            <person name="Park J.-S."/>
        </authorList>
    </citation>
    <scope>NUCLEOTIDE SEQUENCE</scope>
    <source>
        <strain evidence="5">2012CJ34-3</strain>
    </source>
</reference>
<keyword evidence="3" id="KW-0378">Hydrolase</keyword>
<sequence>MKTMHLIASVTISILYFNVVIAQNETLGLVSSATPEATESGAQILKKGGNAVDAAVAVAFTLGVTEPAMSGIGGRTMIILSLPNQEPIAIGGISLTPTILDSNIEKKDLTFYKQVSIPSQVKILNYVWKKYGSGQLKWEELLESAIHYAENGFINGIHRHHVFKRVQQKFIDNPYHNRELLVDNEIPAIGDLIKQPTLARTLKKLAINGGDDFYKGDVAKEIAEDFKNNGGWITFNDLSNFPEPKEHKPLHVNYRGYDVYSFIPPGGGWQVLQVLNLLEQYHVNDLKANTTERTLAILNVLNLSHNDRLDNAIKDYSNFQSEIDEKISKNYAKTLLKNANNLLKVIPNSEEKGQGETTHFSVTDKEGIAVSVTSSVGAYFGSITSTKSLGFFYNSYLKSLMGFGLGKSLEPNVSIPSSMSPSLVKKDGKNVLVIGTPGSKRIVSTISQLIQLWVDSEMSITDIINEPRVHAIRNLAYIEDENITSKNLQKIRSKRFKIAFPNYDLTNKSGLNAYFGGVHAIEYRNGQWKAAADPRRDGTTITVMNE</sequence>
<accession>A0ABT0QAI7</accession>
<dbReference type="RefSeq" id="WP_249972004.1">
    <property type="nucleotide sequence ID" value="NZ_JAMFLZ010000001.1"/>
</dbReference>
<dbReference type="InterPro" id="IPR043137">
    <property type="entry name" value="GGT_ssub_C"/>
</dbReference>
<dbReference type="EMBL" id="JAMFLZ010000001">
    <property type="protein sequence ID" value="MCL6293996.1"/>
    <property type="molecule type" value="Genomic_DNA"/>
</dbReference>
<gene>
    <name evidence="5" type="ORF">M3P09_03265</name>
</gene>
<dbReference type="Gene3D" id="3.60.20.40">
    <property type="match status" value="1"/>
</dbReference>
<keyword evidence="5" id="KW-0012">Acyltransferase</keyword>
<dbReference type="Pfam" id="PF01019">
    <property type="entry name" value="G_glu_transpept"/>
    <property type="match status" value="1"/>
</dbReference>
<dbReference type="GO" id="GO:0103068">
    <property type="term" value="F:leukotriene C4 gamma-glutamyl transferase activity"/>
    <property type="evidence" value="ECO:0007669"/>
    <property type="project" value="UniProtKB-EC"/>
</dbReference>
<evidence type="ECO:0000256" key="1">
    <source>
        <dbReference type="ARBA" id="ARBA00009381"/>
    </source>
</evidence>
<dbReference type="InterPro" id="IPR051792">
    <property type="entry name" value="GGT_bact"/>
</dbReference>
<dbReference type="SUPFAM" id="SSF56235">
    <property type="entry name" value="N-terminal nucleophile aminohydrolases (Ntn hydrolases)"/>
    <property type="match status" value="1"/>
</dbReference>
<evidence type="ECO:0000256" key="2">
    <source>
        <dbReference type="ARBA" id="ARBA00022679"/>
    </source>
</evidence>
<keyword evidence="6" id="KW-1185">Reference proteome</keyword>
<dbReference type="Proteomes" id="UP001165381">
    <property type="component" value="Unassembled WGS sequence"/>
</dbReference>
<protein>
    <submittedName>
        <fullName evidence="5">Gamma-glutamyltransferase</fullName>
        <ecNumber evidence="5">2.3.2.2</ecNumber>
    </submittedName>
</protein>
<evidence type="ECO:0000313" key="6">
    <source>
        <dbReference type="Proteomes" id="UP001165381"/>
    </source>
</evidence>
<evidence type="ECO:0000256" key="4">
    <source>
        <dbReference type="ARBA" id="ARBA00023145"/>
    </source>
</evidence>
<evidence type="ECO:0000256" key="3">
    <source>
        <dbReference type="ARBA" id="ARBA00022801"/>
    </source>
</evidence>
<dbReference type="InterPro" id="IPR029055">
    <property type="entry name" value="Ntn_hydrolases_N"/>
</dbReference>
<dbReference type="Gene3D" id="1.10.246.230">
    <property type="match status" value="1"/>
</dbReference>
<organism evidence="5 6">
    <name type="scientific">Jejuia spongiicola</name>
    <dbReference type="NCBI Taxonomy" id="2942207"/>
    <lineage>
        <taxon>Bacteria</taxon>
        <taxon>Pseudomonadati</taxon>
        <taxon>Bacteroidota</taxon>
        <taxon>Flavobacteriia</taxon>
        <taxon>Flavobacteriales</taxon>
        <taxon>Flavobacteriaceae</taxon>
        <taxon>Jejuia</taxon>
    </lineage>
</organism>
<dbReference type="PANTHER" id="PTHR43199:SF1">
    <property type="entry name" value="GLUTATHIONE HYDROLASE PROENZYME"/>
    <property type="match status" value="1"/>
</dbReference>
<keyword evidence="2 5" id="KW-0808">Transferase</keyword>
<comment type="caution">
    <text evidence="5">The sequence shown here is derived from an EMBL/GenBank/DDBJ whole genome shotgun (WGS) entry which is preliminary data.</text>
</comment>
<dbReference type="PRINTS" id="PR01210">
    <property type="entry name" value="GGTRANSPTASE"/>
</dbReference>